<organism evidence="4 5">
    <name type="scientific">Adineta steineri</name>
    <dbReference type="NCBI Taxonomy" id="433720"/>
    <lineage>
        <taxon>Eukaryota</taxon>
        <taxon>Metazoa</taxon>
        <taxon>Spiralia</taxon>
        <taxon>Gnathifera</taxon>
        <taxon>Rotifera</taxon>
        <taxon>Eurotatoria</taxon>
        <taxon>Bdelloidea</taxon>
        <taxon>Adinetida</taxon>
        <taxon>Adinetidae</taxon>
        <taxon>Adineta</taxon>
    </lineage>
</organism>
<keyword evidence="1" id="KW-0677">Repeat</keyword>
<evidence type="ECO:0000256" key="2">
    <source>
        <dbReference type="ARBA" id="ARBA00022803"/>
    </source>
</evidence>
<protein>
    <submittedName>
        <fullName evidence="4">Uncharacterized protein</fullName>
    </submittedName>
</protein>
<reference evidence="4" key="1">
    <citation type="submission" date="2021-02" db="EMBL/GenBank/DDBJ databases">
        <authorList>
            <person name="Nowell W R."/>
        </authorList>
    </citation>
    <scope>NUCLEOTIDE SEQUENCE</scope>
</reference>
<feature type="region of interest" description="Disordered" evidence="3">
    <location>
        <begin position="29"/>
        <end position="50"/>
    </location>
</feature>
<keyword evidence="2" id="KW-0802">TPR repeat</keyword>
<dbReference type="EMBL" id="CAJNOG010000018">
    <property type="protein sequence ID" value="CAF0766614.1"/>
    <property type="molecule type" value="Genomic_DNA"/>
</dbReference>
<dbReference type="Gene3D" id="1.25.40.10">
    <property type="entry name" value="Tetratricopeptide repeat domain"/>
    <property type="match status" value="2"/>
</dbReference>
<evidence type="ECO:0000313" key="4">
    <source>
        <dbReference type="EMBL" id="CAF0766614.1"/>
    </source>
</evidence>
<evidence type="ECO:0000313" key="5">
    <source>
        <dbReference type="Proteomes" id="UP000663845"/>
    </source>
</evidence>
<gene>
    <name evidence="4" type="ORF">JYZ213_LOCUS3373</name>
</gene>
<evidence type="ECO:0000256" key="3">
    <source>
        <dbReference type="SAM" id="MobiDB-lite"/>
    </source>
</evidence>
<dbReference type="InterPro" id="IPR011990">
    <property type="entry name" value="TPR-like_helical_dom_sf"/>
</dbReference>
<dbReference type="InterPro" id="IPR050498">
    <property type="entry name" value="Ycf3"/>
</dbReference>
<accession>A0A813QG37</accession>
<proteinExistence type="predicted"/>
<dbReference type="AlphaFoldDB" id="A0A813QG37"/>
<dbReference type="SUPFAM" id="SSF48452">
    <property type="entry name" value="TPR-like"/>
    <property type="match status" value="2"/>
</dbReference>
<dbReference type="PANTHER" id="PTHR44858">
    <property type="entry name" value="TETRATRICOPEPTIDE REPEAT PROTEIN 6"/>
    <property type="match status" value="1"/>
</dbReference>
<sequence length="721" mass="82885">MKKNNLVQHHQTEKAIIDALLKISEIVQKTESSRQRQKSTNKRSKNLVGEGDYNELYDNEQQQQVPVPPPMRTFDSYISGFNQQSLRTSSNCNQISTHALNLLENKKRNVQSSPIECTDKSDFENQECSYKRHYDDISYSSNEDEDHPTKSTRYHTSHRSDISSQPICEELKTTDNQPTITTIHSQTTINQIKSLVTNTMDDQSSSLIIIPTTSGPITNQQKQQSIPSANNLVNRKTESDTFIDQQLQTTLEKRLRDHLLSTITMNHQQENRLASLTKSETEKLMDKIDFTKQVCNLEHYEKQRELAMLAAKQGNYTLSYSINTNLLHDSQYDHKLKSEILASRATTLLLDQKCYESIDDCTRAIAFNQWNKLAYVVRAACWMIKQEYSKAVDDYSKLFHFFDQSQHVLDLLNLAYEKFKIVNNQQSIKNDQKPIISSIGTGINSTKSTSLTSPTASFIQPAVYLCYPYHAYPSWYNTHNKQQVTNKEEIQQPTYTTSRATTLLLDQKCYESIDDCTRAIAFNQWNKLAYVVRAACWMIKQEYSKAVDDYSKLFHFFDQSQHVLDLLNLAYEKFKIVNNQQSIKNDQKPIISTTETGINSTKSTSLTSPTASFIQPAVYLCYPYHAYPSWYSTHNKQQITNKEEIQQPTYTITSTSHTSHLSLNDDQSLLASKTKQISSKSIHSNNNAILSVIDPISTIERQSSYVNKKSQSNLIWIKKPY</sequence>
<name>A0A813QG37_9BILA</name>
<dbReference type="PANTHER" id="PTHR44858:SF1">
    <property type="entry name" value="UDP-N-ACETYLGLUCOSAMINE--PEPTIDE N-ACETYLGLUCOSAMINYLTRANSFERASE SPINDLY-RELATED"/>
    <property type="match status" value="1"/>
</dbReference>
<evidence type="ECO:0000256" key="1">
    <source>
        <dbReference type="ARBA" id="ARBA00022737"/>
    </source>
</evidence>
<comment type="caution">
    <text evidence="4">The sequence shown here is derived from an EMBL/GenBank/DDBJ whole genome shotgun (WGS) entry which is preliminary data.</text>
</comment>
<feature type="region of interest" description="Disordered" evidence="3">
    <location>
        <begin position="138"/>
        <end position="163"/>
    </location>
</feature>
<dbReference type="Proteomes" id="UP000663845">
    <property type="component" value="Unassembled WGS sequence"/>
</dbReference>
<feature type="compositionally biased region" description="Basic residues" evidence="3">
    <location>
        <begin position="35"/>
        <end position="45"/>
    </location>
</feature>